<evidence type="ECO:0000256" key="1">
    <source>
        <dbReference type="SAM" id="SignalP"/>
    </source>
</evidence>
<dbReference type="PROSITE" id="PS50853">
    <property type="entry name" value="FN3"/>
    <property type="match status" value="8"/>
</dbReference>
<dbReference type="eggNOG" id="COG4733">
    <property type="taxonomic scope" value="Bacteria"/>
</dbReference>
<evidence type="ECO:0000313" key="4">
    <source>
        <dbReference type="Proteomes" id="UP000000739"/>
    </source>
</evidence>
<dbReference type="InterPro" id="IPR008969">
    <property type="entry name" value="CarboxyPept-like_regulatory"/>
</dbReference>
<name>B8FL98_DESAL</name>
<dbReference type="AlphaFoldDB" id="B8FL98"/>
<dbReference type="Gene3D" id="2.60.40.10">
    <property type="entry name" value="Immunoglobulins"/>
    <property type="match status" value="11"/>
</dbReference>
<dbReference type="SUPFAM" id="SSF49265">
    <property type="entry name" value="Fibronectin type III"/>
    <property type="match status" value="6"/>
</dbReference>
<feature type="domain" description="Fibronectin type-III" evidence="2">
    <location>
        <begin position="123"/>
        <end position="214"/>
    </location>
</feature>
<dbReference type="EMBL" id="CP001322">
    <property type="protein sequence ID" value="ACL05044.1"/>
    <property type="molecule type" value="Genomic_DNA"/>
</dbReference>
<dbReference type="HOGENOM" id="CLU_010078_0_0_7"/>
<dbReference type="Pfam" id="PF13620">
    <property type="entry name" value="CarboxypepD_reg"/>
    <property type="match status" value="1"/>
</dbReference>
<dbReference type="InterPro" id="IPR036116">
    <property type="entry name" value="FN3_sf"/>
</dbReference>
<dbReference type="InterPro" id="IPR013783">
    <property type="entry name" value="Ig-like_fold"/>
</dbReference>
<sequence length="1151" mass="119247">MSTNIRCAFRWSWQSLLVSFLIFHTSLTWAAPPETPTGLTAIAGNGEISLSWDASVDATSYAVYRADSINGPYQFAAQTKGAGFTNRSLANGSTYYFTVAALGEDGRSEDSSPISASPTSDVLASPAQLKAYTGKGQASLSWNAVTSAVSYNVWRSEAPGGPYALLTPPAPGPSFTDVGLTDGTTYYYVVQTMSDSPGAYSGEAAVTPSSALQAAPTNFAADPGSTWASLSWSPSVGAEGYNVYRSTTLGGPYEFAGMAQSAGFEDFSLANGSTYYYRAAAVNDYGQGALSAEASAAVAADQKPHAPIIYARKTGSGEITLDWWAAAGAVSYKVHRGATSGGPYTDLGVQTTGFTDTGLENGTAYFYVVDSHNASDVTARSNEAAITPSVILPPPSNITVTPGNTQATVNWQPVTGATQYYVDVKNSSTGVFVTGGSSSGAGCTVTSLTNGVEYYVTVQSSGGTISAASASLNFTPSAALPLFPENLSAPETGNGQVSLKWSPANGAIGYQVFKRTHGAPWPSTPTATVSGTLYTDGGLTNGSQYYYRVASINENGPGACTQTELRVIPTDAAPPAPEEIAVEAGNTEATVFWKPVPGASSYYITIADSLGGNYTAGGSSDNPAFTVTGLTNGQAYYARVQAASYAGVSAFSEEIEVMPDVALPLAPQNLSAPAVGNTQASLQWSQTPGATGYRIYRRTLAEAWPQTPIADVEGCLFTDSQLDNGVQCSYKIAAYNASGEGAWTGSAKNVTPIATVQLAPLGPAALPGNTEATVTWRPVEGASGYYITVSETAGGAYFNGGSAGDQLSYKATGLSNGKSYYLRIQATGDSASAFSREVTVAPSANLPLSPANFSRTVLGNTQVSLAWNSVDGADSYILRRRNGGDSWEGAWETPVNSLSFTDTELVNGSKYVYQVNAVNAAGSGAWCEQEVSAVPYSTPPKAPVNVTVEASDSQVEVSWNAVSGATDYYVTVTETPGGSWAGGGSTGGPASYVVSGLNNNQTYYFRVQAMANDLWSAYSQEVSATPSLPPDHGAVTGVVTISVAGHTDLGVANASITIQGTDYSTTTAADGSFTLNNVPFGDYVLVISAPGMDTTEVNVSLSETSYQATIPQMVLTQTNGVQGDADGDGQLGMPDAVYILQVLTEVRTLTP</sequence>
<dbReference type="InterPro" id="IPR003961">
    <property type="entry name" value="FN3_dom"/>
</dbReference>
<feature type="domain" description="Fibronectin type-III" evidence="2">
    <location>
        <begin position="849"/>
        <end position="937"/>
    </location>
</feature>
<dbReference type="Gene3D" id="2.60.40.1120">
    <property type="entry name" value="Carboxypeptidase-like, regulatory domain"/>
    <property type="match status" value="1"/>
</dbReference>
<feature type="signal peptide" evidence="1">
    <location>
        <begin position="1"/>
        <end position="30"/>
    </location>
</feature>
<protein>
    <submittedName>
        <fullName evidence="3">Fibronectin type III domain protein</fullName>
    </submittedName>
</protein>
<evidence type="ECO:0000313" key="3">
    <source>
        <dbReference type="EMBL" id="ACL05044.1"/>
    </source>
</evidence>
<feature type="domain" description="Fibronectin type-III" evidence="2">
    <location>
        <begin position="483"/>
        <end position="573"/>
    </location>
</feature>
<dbReference type="Pfam" id="PF00041">
    <property type="entry name" value="fn3"/>
    <property type="match status" value="3"/>
</dbReference>
<proteinExistence type="predicted"/>
<gene>
    <name evidence="3" type="ordered locus">Dalk_3355</name>
</gene>
<feature type="domain" description="Fibronectin type-III" evidence="2">
    <location>
        <begin position="666"/>
        <end position="754"/>
    </location>
</feature>
<feature type="chain" id="PRO_5002869248" evidence="1">
    <location>
        <begin position="31"/>
        <end position="1151"/>
    </location>
</feature>
<keyword evidence="1" id="KW-0732">Signal</keyword>
<organism evidence="3 4">
    <name type="scientific">Desulfatibacillum aliphaticivorans</name>
    <dbReference type="NCBI Taxonomy" id="218208"/>
    <lineage>
        <taxon>Bacteria</taxon>
        <taxon>Pseudomonadati</taxon>
        <taxon>Thermodesulfobacteriota</taxon>
        <taxon>Desulfobacteria</taxon>
        <taxon>Desulfobacterales</taxon>
        <taxon>Desulfatibacillaceae</taxon>
        <taxon>Desulfatibacillum</taxon>
    </lineage>
</organism>
<dbReference type="PANTHER" id="PTHR47135:SF1">
    <property type="entry name" value="FIBRONECTIN TYPE III DOMAIN-CONTAINING PROTEIN 7"/>
    <property type="match status" value="1"/>
</dbReference>
<feature type="domain" description="Fibronectin type-III" evidence="2">
    <location>
        <begin position="32"/>
        <end position="122"/>
    </location>
</feature>
<dbReference type="PANTHER" id="PTHR47135">
    <property type="entry name" value="FIBRONECTIN TYPE III DOMAIN-CONTAINING PROTEIN 7"/>
    <property type="match status" value="1"/>
</dbReference>
<feature type="domain" description="Fibronectin type-III" evidence="2">
    <location>
        <begin position="574"/>
        <end position="664"/>
    </location>
</feature>
<feature type="domain" description="Fibronectin type-III" evidence="2">
    <location>
        <begin position="939"/>
        <end position="1030"/>
    </location>
</feature>
<dbReference type="Proteomes" id="UP000000739">
    <property type="component" value="Chromosome"/>
</dbReference>
<dbReference type="RefSeq" id="WP_015948102.1">
    <property type="nucleotide sequence ID" value="NC_011768.1"/>
</dbReference>
<keyword evidence="4" id="KW-1185">Reference proteome</keyword>
<dbReference type="SUPFAM" id="SSF49464">
    <property type="entry name" value="Carboxypeptidase regulatory domain-like"/>
    <property type="match status" value="1"/>
</dbReference>
<feature type="domain" description="Fibronectin type-III" evidence="2">
    <location>
        <begin position="394"/>
        <end position="479"/>
    </location>
</feature>
<evidence type="ECO:0000259" key="2">
    <source>
        <dbReference type="PROSITE" id="PS50853"/>
    </source>
</evidence>
<dbReference type="KEGG" id="dal:Dalk_3355"/>
<accession>B8FL98</accession>
<reference evidence="3 4" key="1">
    <citation type="journal article" date="2012" name="Environ. Microbiol.">
        <title>The genome sequence of Desulfatibacillum alkenivorans AK-01: a blueprint for anaerobic alkane oxidation.</title>
        <authorList>
            <person name="Callaghan A.V."/>
            <person name="Morris B.E."/>
            <person name="Pereira I.A."/>
            <person name="McInerney M.J."/>
            <person name="Austin R.N."/>
            <person name="Groves J.T."/>
            <person name="Kukor J.J."/>
            <person name="Suflita J.M."/>
            <person name="Young L.Y."/>
            <person name="Zylstra G.J."/>
            <person name="Wawrik B."/>
        </authorList>
    </citation>
    <scope>NUCLEOTIDE SEQUENCE [LARGE SCALE GENOMIC DNA]</scope>
    <source>
        <strain evidence="3 4">AK-01</strain>
    </source>
</reference>
<dbReference type="SMART" id="SM00060">
    <property type="entry name" value="FN3"/>
    <property type="match status" value="11"/>
</dbReference>
<dbReference type="CDD" id="cd00063">
    <property type="entry name" value="FN3"/>
    <property type="match status" value="8"/>
</dbReference>